<accession>M5RM83</accession>
<dbReference type="Proteomes" id="UP000011991">
    <property type="component" value="Unassembled WGS sequence"/>
</dbReference>
<sequence>MCENNFDSNPPQCFFLPQAESHALTSQPHSGATSQPHAGAASHPPQTGASQPQAGSAHPQADLS</sequence>
<dbReference type="EMBL" id="ANOG01000950">
    <property type="protein sequence ID" value="EMI16502.1"/>
    <property type="molecule type" value="Genomic_DNA"/>
</dbReference>
<feature type="compositionally biased region" description="Polar residues" evidence="1">
    <location>
        <begin position="23"/>
        <end position="36"/>
    </location>
</feature>
<name>M5RM83_9BACT</name>
<comment type="caution">
    <text evidence="2">The sequence shown here is derived from an EMBL/GenBank/DDBJ whole genome shotgun (WGS) entry which is preliminary data.</text>
</comment>
<feature type="compositionally biased region" description="Polar residues" evidence="1">
    <location>
        <begin position="44"/>
        <end position="54"/>
    </location>
</feature>
<evidence type="ECO:0000313" key="3">
    <source>
        <dbReference type="Proteomes" id="UP000011991"/>
    </source>
</evidence>
<reference evidence="2 3" key="1">
    <citation type="journal article" date="2013" name="Mar. Genomics">
        <title>Expression of sulfatases in Rhodopirellula baltica and the diversity of sulfatases in the genus Rhodopirellula.</title>
        <authorList>
            <person name="Wegner C.E."/>
            <person name="Richter-Heitmann T."/>
            <person name="Klindworth A."/>
            <person name="Klockow C."/>
            <person name="Richter M."/>
            <person name="Achstetter T."/>
            <person name="Glockner F.O."/>
            <person name="Harder J."/>
        </authorList>
    </citation>
    <scope>NUCLEOTIDE SEQUENCE [LARGE SCALE GENOMIC DNA]</scope>
    <source>
        <strain evidence="2 3">SM1</strain>
    </source>
</reference>
<organism evidence="2 3">
    <name type="scientific">Rhodopirellula maiorica SM1</name>
    <dbReference type="NCBI Taxonomy" id="1265738"/>
    <lineage>
        <taxon>Bacteria</taxon>
        <taxon>Pseudomonadati</taxon>
        <taxon>Planctomycetota</taxon>
        <taxon>Planctomycetia</taxon>
        <taxon>Pirellulales</taxon>
        <taxon>Pirellulaceae</taxon>
        <taxon>Novipirellula</taxon>
    </lineage>
</organism>
<evidence type="ECO:0000256" key="1">
    <source>
        <dbReference type="SAM" id="MobiDB-lite"/>
    </source>
</evidence>
<gene>
    <name evidence="2" type="ORF">RMSM_06575</name>
</gene>
<feature type="region of interest" description="Disordered" evidence="1">
    <location>
        <begin position="1"/>
        <end position="64"/>
    </location>
</feature>
<dbReference type="AlphaFoldDB" id="M5RM83"/>
<feature type="compositionally biased region" description="Polar residues" evidence="1">
    <location>
        <begin position="1"/>
        <end position="11"/>
    </location>
</feature>
<protein>
    <submittedName>
        <fullName evidence="2">Uncharacterized protein</fullName>
    </submittedName>
</protein>
<dbReference type="PATRIC" id="fig|1265738.3.peg.6561"/>
<evidence type="ECO:0000313" key="2">
    <source>
        <dbReference type="EMBL" id="EMI16502.1"/>
    </source>
</evidence>
<keyword evidence="3" id="KW-1185">Reference proteome</keyword>
<proteinExistence type="predicted"/>